<dbReference type="AlphaFoldDB" id="B4IAM8"/>
<accession>B4IAM8</accession>
<organism evidence="2">
    <name type="scientific">Drosophila sechellia</name>
    <name type="common">Fruit fly</name>
    <dbReference type="NCBI Taxonomy" id="7238"/>
    <lineage>
        <taxon>Eukaryota</taxon>
        <taxon>Metazoa</taxon>
        <taxon>Ecdysozoa</taxon>
        <taxon>Arthropoda</taxon>
        <taxon>Hexapoda</taxon>
        <taxon>Insecta</taxon>
        <taxon>Pterygota</taxon>
        <taxon>Neoptera</taxon>
        <taxon>Endopterygota</taxon>
        <taxon>Diptera</taxon>
        <taxon>Brachycera</taxon>
        <taxon>Muscomorpha</taxon>
        <taxon>Ephydroidea</taxon>
        <taxon>Drosophilidae</taxon>
        <taxon>Drosophila</taxon>
        <taxon>Sophophora</taxon>
    </lineage>
</organism>
<keyword evidence="2" id="KW-1185">Reference proteome</keyword>
<dbReference type="KEGG" id="dse:6616427"/>
<sequence>MDSDDNSIGTITGSDLGQRYRHAGDLTGEALNQTLRRDHHYGSMGTHIRQVVRSAERPTNFRPSRVAG</sequence>
<proteinExistence type="predicted"/>
<gene>
    <name evidence="1" type="primary">Dsec\GM26924</name>
    <name evidence="1" type="ORF">Dsec_GM26924</name>
</gene>
<dbReference type="HOGENOM" id="CLU_2796691_0_0_1"/>
<evidence type="ECO:0000313" key="1">
    <source>
        <dbReference type="EMBL" id="EDW44341.1"/>
    </source>
</evidence>
<evidence type="ECO:0000313" key="2">
    <source>
        <dbReference type="Proteomes" id="UP000001292"/>
    </source>
</evidence>
<name>B4IAM8_DROSE</name>
<dbReference type="EMBL" id="CH480826">
    <property type="protein sequence ID" value="EDW44341.1"/>
    <property type="molecule type" value="Genomic_DNA"/>
</dbReference>
<reference evidence="1 2" key="1">
    <citation type="journal article" date="2007" name="Nature">
        <title>Evolution of genes and genomes on the Drosophila phylogeny.</title>
        <authorList>
            <consortium name="Drosophila 12 Genomes Consortium"/>
            <person name="Clark A.G."/>
            <person name="Eisen M.B."/>
            <person name="Smith D.R."/>
            <person name="Bergman C.M."/>
            <person name="Oliver B."/>
            <person name="Markow T.A."/>
            <person name="Kaufman T.C."/>
            <person name="Kellis M."/>
            <person name="Gelbart W."/>
            <person name="Iyer V.N."/>
            <person name="Pollard D.A."/>
            <person name="Sackton T.B."/>
            <person name="Larracuente A.M."/>
            <person name="Singh N.D."/>
            <person name="Abad J.P."/>
            <person name="Abt D.N."/>
            <person name="Adryan B."/>
            <person name="Aguade M."/>
            <person name="Akashi H."/>
            <person name="Anderson W.W."/>
            <person name="Aquadro C.F."/>
            <person name="Ardell D.H."/>
            <person name="Arguello R."/>
            <person name="Artieri C.G."/>
            <person name="Barbash D.A."/>
            <person name="Barker D."/>
            <person name="Barsanti P."/>
            <person name="Batterham P."/>
            <person name="Batzoglou S."/>
            <person name="Begun D."/>
            <person name="Bhutkar A."/>
            <person name="Blanco E."/>
            <person name="Bosak S.A."/>
            <person name="Bradley R.K."/>
            <person name="Brand A.D."/>
            <person name="Brent M.R."/>
            <person name="Brooks A.N."/>
            <person name="Brown R.H."/>
            <person name="Butlin R.K."/>
            <person name="Caggese C."/>
            <person name="Calvi B.R."/>
            <person name="Bernardo de Carvalho A."/>
            <person name="Caspi A."/>
            <person name="Castrezana S."/>
            <person name="Celniker S.E."/>
            <person name="Chang J.L."/>
            <person name="Chapple C."/>
            <person name="Chatterji S."/>
            <person name="Chinwalla A."/>
            <person name="Civetta A."/>
            <person name="Clifton S.W."/>
            <person name="Comeron J.M."/>
            <person name="Costello J.C."/>
            <person name="Coyne J.A."/>
            <person name="Daub J."/>
            <person name="David R.G."/>
            <person name="Delcher A.L."/>
            <person name="Delehaunty K."/>
            <person name="Do C.B."/>
            <person name="Ebling H."/>
            <person name="Edwards K."/>
            <person name="Eickbush T."/>
            <person name="Evans J.D."/>
            <person name="Filipski A."/>
            <person name="Findeiss S."/>
            <person name="Freyhult E."/>
            <person name="Fulton L."/>
            <person name="Fulton R."/>
            <person name="Garcia A.C."/>
            <person name="Gardiner A."/>
            <person name="Garfield D.A."/>
            <person name="Garvin B.E."/>
            <person name="Gibson G."/>
            <person name="Gilbert D."/>
            <person name="Gnerre S."/>
            <person name="Godfrey J."/>
            <person name="Good R."/>
            <person name="Gotea V."/>
            <person name="Gravely B."/>
            <person name="Greenberg A.J."/>
            <person name="Griffiths-Jones S."/>
            <person name="Gross S."/>
            <person name="Guigo R."/>
            <person name="Gustafson E.A."/>
            <person name="Haerty W."/>
            <person name="Hahn M.W."/>
            <person name="Halligan D.L."/>
            <person name="Halpern A.L."/>
            <person name="Halter G.M."/>
            <person name="Han M.V."/>
            <person name="Heger A."/>
            <person name="Hillier L."/>
            <person name="Hinrichs A.S."/>
            <person name="Holmes I."/>
            <person name="Hoskins R.A."/>
            <person name="Hubisz M.J."/>
            <person name="Hultmark D."/>
            <person name="Huntley M.A."/>
            <person name="Jaffe D.B."/>
            <person name="Jagadeeshan S."/>
            <person name="Jeck W.R."/>
            <person name="Johnson J."/>
            <person name="Jones C.D."/>
            <person name="Jordan W.C."/>
            <person name="Karpen G.H."/>
            <person name="Kataoka E."/>
            <person name="Keightley P.D."/>
            <person name="Kheradpour P."/>
            <person name="Kirkness E.F."/>
            <person name="Koerich L.B."/>
            <person name="Kristiansen K."/>
            <person name="Kudrna D."/>
            <person name="Kulathinal R.J."/>
            <person name="Kumar S."/>
            <person name="Kwok R."/>
            <person name="Lander E."/>
            <person name="Langley C.H."/>
            <person name="Lapoint R."/>
            <person name="Lazzaro B.P."/>
            <person name="Lee S.J."/>
            <person name="Levesque L."/>
            <person name="Li R."/>
            <person name="Lin C.F."/>
            <person name="Lin M.F."/>
            <person name="Lindblad-Toh K."/>
            <person name="Llopart A."/>
            <person name="Long M."/>
            <person name="Low L."/>
            <person name="Lozovsky E."/>
            <person name="Lu J."/>
            <person name="Luo M."/>
            <person name="Machado C.A."/>
            <person name="Makalowski W."/>
            <person name="Marzo M."/>
            <person name="Matsuda M."/>
            <person name="Matzkin L."/>
            <person name="McAllister B."/>
            <person name="McBride C.S."/>
            <person name="McKernan B."/>
            <person name="McKernan K."/>
            <person name="Mendez-Lago M."/>
            <person name="Minx P."/>
            <person name="Mollenhauer M.U."/>
            <person name="Montooth K."/>
            <person name="Mount S.M."/>
            <person name="Mu X."/>
            <person name="Myers E."/>
            <person name="Negre B."/>
            <person name="Newfeld S."/>
            <person name="Nielsen R."/>
            <person name="Noor M.A."/>
            <person name="O'Grady P."/>
            <person name="Pachter L."/>
            <person name="Papaceit M."/>
            <person name="Parisi M.J."/>
            <person name="Parisi M."/>
            <person name="Parts L."/>
            <person name="Pedersen J.S."/>
            <person name="Pesole G."/>
            <person name="Phillippy A.M."/>
            <person name="Ponting C.P."/>
            <person name="Pop M."/>
            <person name="Porcelli D."/>
            <person name="Powell J.R."/>
            <person name="Prohaska S."/>
            <person name="Pruitt K."/>
            <person name="Puig M."/>
            <person name="Quesneville H."/>
            <person name="Ram K.R."/>
            <person name="Rand D."/>
            <person name="Rasmussen M.D."/>
            <person name="Reed L.K."/>
            <person name="Reenan R."/>
            <person name="Reily A."/>
            <person name="Remington K.A."/>
            <person name="Rieger T.T."/>
            <person name="Ritchie M.G."/>
            <person name="Robin C."/>
            <person name="Rogers Y.H."/>
            <person name="Rohde C."/>
            <person name="Rozas J."/>
            <person name="Rubenfield M.J."/>
            <person name="Ruiz A."/>
            <person name="Russo S."/>
            <person name="Salzberg S.L."/>
            <person name="Sanchez-Gracia A."/>
            <person name="Saranga D.J."/>
            <person name="Sato H."/>
            <person name="Schaeffer S.W."/>
            <person name="Schatz M.C."/>
            <person name="Schlenke T."/>
            <person name="Schwartz R."/>
            <person name="Segarra C."/>
            <person name="Singh R.S."/>
            <person name="Sirot L."/>
            <person name="Sirota M."/>
            <person name="Sisneros N.B."/>
            <person name="Smith C.D."/>
            <person name="Smith T.F."/>
            <person name="Spieth J."/>
            <person name="Stage D.E."/>
            <person name="Stark A."/>
            <person name="Stephan W."/>
            <person name="Strausberg R.L."/>
            <person name="Strempel S."/>
            <person name="Sturgill D."/>
            <person name="Sutton G."/>
            <person name="Sutton G.G."/>
            <person name="Tao W."/>
            <person name="Teichmann S."/>
            <person name="Tobari Y.N."/>
            <person name="Tomimura Y."/>
            <person name="Tsolas J.M."/>
            <person name="Valente V.L."/>
            <person name="Venter E."/>
            <person name="Venter J.C."/>
            <person name="Vicario S."/>
            <person name="Vieira F.G."/>
            <person name="Vilella A.J."/>
            <person name="Villasante A."/>
            <person name="Walenz B."/>
            <person name="Wang J."/>
            <person name="Wasserman M."/>
            <person name="Watts T."/>
            <person name="Wilson D."/>
            <person name="Wilson R.K."/>
            <person name="Wing R.A."/>
            <person name="Wolfner M.F."/>
            <person name="Wong A."/>
            <person name="Wong G.K."/>
            <person name="Wu C.I."/>
            <person name="Wu G."/>
            <person name="Yamamoto D."/>
            <person name="Yang H.P."/>
            <person name="Yang S.P."/>
            <person name="Yorke J.A."/>
            <person name="Yoshida K."/>
            <person name="Zdobnov E."/>
            <person name="Zhang P."/>
            <person name="Zhang Y."/>
            <person name="Zimin A.V."/>
            <person name="Baldwin J."/>
            <person name="Abdouelleil A."/>
            <person name="Abdulkadir J."/>
            <person name="Abebe A."/>
            <person name="Abera B."/>
            <person name="Abreu J."/>
            <person name="Acer S.C."/>
            <person name="Aftuck L."/>
            <person name="Alexander A."/>
            <person name="An P."/>
            <person name="Anderson E."/>
            <person name="Anderson S."/>
            <person name="Arachi H."/>
            <person name="Azer M."/>
            <person name="Bachantsang P."/>
            <person name="Barry A."/>
            <person name="Bayul T."/>
            <person name="Berlin A."/>
            <person name="Bessette D."/>
            <person name="Bloom T."/>
            <person name="Blye J."/>
            <person name="Boguslavskiy L."/>
            <person name="Bonnet C."/>
            <person name="Boukhgalter B."/>
            <person name="Bourzgui I."/>
            <person name="Brown A."/>
            <person name="Cahill P."/>
            <person name="Channer S."/>
            <person name="Cheshatsang Y."/>
            <person name="Chuda L."/>
            <person name="Citroen M."/>
            <person name="Collymore A."/>
            <person name="Cooke P."/>
            <person name="Costello M."/>
            <person name="D'Aco K."/>
            <person name="Daza R."/>
            <person name="De Haan G."/>
            <person name="DeGray S."/>
            <person name="DeMaso C."/>
            <person name="Dhargay N."/>
            <person name="Dooley K."/>
            <person name="Dooley E."/>
            <person name="Doricent M."/>
            <person name="Dorje P."/>
            <person name="Dorjee K."/>
            <person name="Dupes A."/>
            <person name="Elong R."/>
            <person name="Falk J."/>
            <person name="Farina A."/>
            <person name="Faro S."/>
            <person name="Ferguson D."/>
            <person name="Fisher S."/>
            <person name="Foley C.D."/>
            <person name="Franke A."/>
            <person name="Friedrich D."/>
            <person name="Gadbois L."/>
            <person name="Gearin G."/>
            <person name="Gearin C.R."/>
            <person name="Giannoukos G."/>
            <person name="Goode T."/>
            <person name="Graham J."/>
            <person name="Grandbois E."/>
            <person name="Grewal S."/>
            <person name="Gyaltsen K."/>
            <person name="Hafez N."/>
            <person name="Hagos B."/>
            <person name="Hall J."/>
            <person name="Henson C."/>
            <person name="Hollinger A."/>
            <person name="Honan T."/>
            <person name="Huard M.D."/>
            <person name="Hughes L."/>
            <person name="Hurhula B."/>
            <person name="Husby M.E."/>
            <person name="Kamat A."/>
            <person name="Kanga B."/>
            <person name="Kashin S."/>
            <person name="Khazanovich D."/>
            <person name="Kisner P."/>
            <person name="Lance K."/>
            <person name="Lara M."/>
            <person name="Lee W."/>
            <person name="Lennon N."/>
            <person name="Letendre F."/>
            <person name="LeVine R."/>
            <person name="Lipovsky A."/>
            <person name="Liu X."/>
            <person name="Liu J."/>
            <person name="Liu S."/>
            <person name="Lokyitsang T."/>
            <person name="Lokyitsang Y."/>
            <person name="Lubonja R."/>
            <person name="Lui A."/>
            <person name="MacDonald P."/>
            <person name="Magnisalis V."/>
            <person name="Maru K."/>
            <person name="Matthews C."/>
            <person name="McCusker W."/>
            <person name="McDonough S."/>
            <person name="Mehta T."/>
            <person name="Meldrim J."/>
            <person name="Meneus L."/>
            <person name="Mihai O."/>
            <person name="Mihalev A."/>
            <person name="Mihova T."/>
            <person name="Mittelman R."/>
            <person name="Mlenga V."/>
            <person name="Montmayeur A."/>
            <person name="Mulrain L."/>
            <person name="Navidi A."/>
            <person name="Naylor J."/>
            <person name="Negash T."/>
            <person name="Nguyen T."/>
            <person name="Nguyen N."/>
            <person name="Nicol R."/>
            <person name="Norbu C."/>
            <person name="Norbu N."/>
            <person name="Novod N."/>
            <person name="O'Neill B."/>
            <person name="Osman S."/>
            <person name="Markiewicz E."/>
            <person name="Oyono O.L."/>
            <person name="Patti C."/>
            <person name="Phunkhang P."/>
            <person name="Pierre F."/>
            <person name="Priest M."/>
            <person name="Raghuraman S."/>
            <person name="Rege F."/>
            <person name="Reyes R."/>
            <person name="Rise C."/>
            <person name="Rogov P."/>
            <person name="Ross K."/>
            <person name="Ryan E."/>
            <person name="Settipalli S."/>
            <person name="Shea T."/>
            <person name="Sherpa N."/>
            <person name="Shi L."/>
            <person name="Shih D."/>
            <person name="Sparrow T."/>
            <person name="Spaulding J."/>
            <person name="Stalker J."/>
            <person name="Stange-Thomann N."/>
            <person name="Stavropoulos S."/>
            <person name="Stone C."/>
            <person name="Strader C."/>
            <person name="Tesfaye S."/>
            <person name="Thomson T."/>
            <person name="Thoulutsang Y."/>
            <person name="Thoulutsang D."/>
            <person name="Topham K."/>
            <person name="Topping I."/>
            <person name="Tsamla T."/>
            <person name="Vassiliev H."/>
            <person name="Vo A."/>
            <person name="Wangchuk T."/>
            <person name="Wangdi T."/>
            <person name="Weiand M."/>
            <person name="Wilkinson J."/>
            <person name="Wilson A."/>
            <person name="Yadav S."/>
            <person name="Young G."/>
            <person name="Yu Q."/>
            <person name="Zembek L."/>
            <person name="Zhong D."/>
            <person name="Zimmer A."/>
            <person name="Zwirko Z."/>
            <person name="Jaffe D.B."/>
            <person name="Alvarez P."/>
            <person name="Brockman W."/>
            <person name="Butler J."/>
            <person name="Chin C."/>
            <person name="Gnerre S."/>
            <person name="Grabherr M."/>
            <person name="Kleber M."/>
            <person name="Mauceli E."/>
            <person name="MacCallum I."/>
        </authorList>
    </citation>
    <scope>NUCLEOTIDE SEQUENCE [LARGE SCALE GENOMIC DNA]</scope>
    <source>
        <strain evidence="2">Rob3c / Tucson 14021-0248.25</strain>
    </source>
</reference>
<protein>
    <submittedName>
        <fullName evidence="1">GM26924, isoform B</fullName>
    </submittedName>
</protein>
<dbReference type="Proteomes" id="UP000001292">
    <property type="component" value="Unassembled WGS sequence"/>
</dbReference>